<keyword evidence="3" id="KW-0862">Zinc</keyword>
<sequence length="500" mass="55820">MAGDAVSDRQCTSCHAEGKITCQSCKLVLYCSAKCAKHHAAKHRRDCKSPLMKPNWKPSWEMEKRTPAFIGDGPPQVAFGGKKYFWGNVPAIDILNLPANEGEDHEKELRLLFAASGDWRNIVKTIASLPVGYDKQLSVFVNDLDFDVVARNIIFVLIALTFDKTTDAVECMLHVWYSATIRQSDFDILINQVRPLIETVVDKIAGKASNQVLGKTWTFGANSCRVELPKCLWDQLLAYFEVPKGLTAEGAYKIRKDVTLARERVDYRDRHMLLQIPAHRVGMSKFREDGILLPLGNSREKFTVPNPTFFQGADWPMKDSSDPMEGWHYPDVVKVDCGPATNDLYGKLYYHVKHVLTSFRSRLAAPGCKFHMLNMNAAELPQHLAGKDFARIETSNIADRAYLGTARTVGLLGPLLQKPADNPYATLITSYMNAVEEVCLQDGKTSQTDIAKVFQYLPRPTDLMGMMAAMTTTTHGSNAWMIAALASLHCVRDVEGHFGS</sequence>
<dbReference type="PROSITE" id="PS01360">
    <property type="entry name" value="ZF_MYND_1"/>
    <property type="match status" value="1"/>
</dbReference>
<dbReference type="Gene3D" id="6.10.140.2220">
    <property type="match status" value="1"/>
</dbReference>
<reference evidence="6" key="1">
    <citation type="submission" date="2023-11" db="EMBL/GenBank/DDBJ databases">
        <authorList>
            <person name="Alioto T."/>
            <person name="Alioto T."/>
            <person name="Gomez Garrido J."/>
        </authorList>
    </citation>
    <scope>NUCLEOTIDE SEQUENCE</scope>
</reference>
<comment type="caution">
    <text evidence="6">The sequence shown here is derived from an EMBL/GenBank/DDBJ whole genome shotgun (WGS) entry which is preliminary data.</text>
</comment>
<dbReference type="Proteomes" id="UP001296104">
    <property type="component" value="Unassembled WGS sequence"/>
</dbReference>
<keyword evidence="1" id="KW-0479">Metal-binding</keyword>
<protein>
    <recommendedName>
        <fullName evidence="5">MYND-type domain-containing protein</fullName>
    </recommendedName>
</protein>
<dbReference type="InterPro" id="IPR002893">
    <property type="entry name" value="Znf_MYND"/>
</dbReference>
<dbReference type="SUPFAM" id="SSF144232">
    <property type="entry name" value="HIT/MYND zinc finger-like"/>
    <property type="match status" value="1"/>
</dbReference>
<organism evidence="6 7">
    <name type="scientific">Lecanosticta acicola</name>
    <dbReference type="NCBI Taxonomy" id="111012"/>
    <lineage>
        <taxon>Eukaryota</taxon>
        <taxon>Fungi</taxon>
        <taxon>Dikarya</taxon>
        <taxon>Ascomycota</taxon>
        <taxon>Pezizomycotina</taxon>
        <taxon>Dothideomycetes</taxon>
        <taxon>Dothideomycetidae</taxon>
        <taxon>Mycosphaerellales</taxon>
        <taxon>Mycosphaerellaceae</taxon>
        <taxon>Lecanosticta</taxon>
    </lineage>
</organism>
<dbReference type="InterPro" id="IPR039304">
    <property type="entry name" value="DNAAF3"/>
</dbReference>
<evidence type="ECO:0000313" key="7">
    <source>
        <dbReference type="Proteomes" id="UP001296104"/>
    </source>
</evidence>
<dbReference type="InterPro" id="IPR027974">
    <property type="entry name" value="DUF4470"/>
</dbReference>
<evidence type="ECO:0000313" key="6">
    <source>
        <dbReference type="EMBL" id="CAK4027567.1"/>
    </source>
</evidence>
<dbReference type="EMBL" id="CAVMBE010000031">
    <property type="protein sequence ID" value="CAK4027567.1"/>
    <property type="molecule type" value="Genomic_DNA"/>
</dbReference>
<dbReference type="Pfam" id="PF14737">
    <property type="entry name" value="DUF4470"/>
    <property type="match status" value="1"/>
</dbReference>
<keyword evidence="2 4" id="KW-0863">Zinc-finger</keyword>
<keyword evidence="7" id="KW-1185">Reference proteome</keyword>
<dbReference type="PROSITE" id="PS50865">
    <property type="entry name" value="ZF_MYND_2"/>
    <property type="match status" value="1"/>
</dbReference>
<dbReference type="Pfam" id="PF01753">
    <property type="entry name" value="zf-MYND"/>
    <property type="match status" value="1"/>
</dbReference>
<dbReference type="PANTHER" id="PTHR22118">
    <property type="entry name" value="DYNEIN ASSEMBLY FACTOR 3, AXONEMAL"/>
    <property type="match status" value="1"/>
</dbReference>
<name>A0AAI8YZQ2_9PEZI</name>
<evidence type="ECO:0000256" key="1">
    <source>
        <dbReference type="ARBA" id="ARBA00022723"/>
    </source>
</evidence>
<dbReference type="PANTHER" id="PTHR22118:SF14">
    <property type="entry name" value="DYNEIN AXONEMAL ASSEMBLY FACTOR 3"/>
    <property type="match status" value="1"/>
</dbReference>
<feature type="domain" description="MYND-type" evidence="5">
    <location>
        <begin position="11"/>
        <end position="47"/>
    </location>
</feature>
<evidence type="ECO:0000256" key="4">
    <source>
        <dbReference type="PROSITE-ProRule" id="PRU00134"/>
    </source>
</evidence>
<accession>A0AAI8YZQ2</accession>
<dbReference type="GO" id="GO:0008270">
    <property type="term" value="F:zinc ion binding"/>
    <property type="evidence" value="ECO:0007669"/>
    <property type="project" value="UniProtKB-KW"/>
</dbReference>
<evidence type="ECO:0000259" key="5">
    <source>
        <dbReference type="PROSITE" id="PS50865"/>
    </source>
</evidence>
<evidence type="ECO:0000256" key="3">
    <source>
        <dbReference type="ARBA" id="ARBA00022833"/>
    </source>
</evidence>
<dbReference type="AlphaFoldDB" id="A0AAI8YZQ2"/>
<proteinExistence type="predicted"/>
<evidence type="ECO:0000256" key="2">
    <source>
        <dbReference type="ARBA" id="ARBA00022771"/>
    </source>
</evidence>
<gene>
    <name evidence="6" type="ORF">LECACI_7A005083</name>
</gene>